<proteinExistence type="predicted"/>
<evidence type="ECO:0000313" key="1">
    <source>
        <dbReference type="EMBL" id="OPH36737.1"/>
    </source>
</evidence>
<dbReference type="EMBL" id="MXAN01000046">
    <property type="protein sequence ID" value="OPH36737.1"/>
    <property type="molecule type" value="Genomic_DNA"/>
</dbReference>
<evidence type="ECO:0000313" key="3">
    <source>
        <dbReference type="Proteomes" id="UP000191025"/>
    </source>
</evidence>
<gene>
    <name evidence="1" type="ORF">B5J94_06745</name>
    <name evidence="2" type="ORF">NCTC7911_01231</name>
</gene>
<dbReference type="Proteomes" id="UP000191025">
    <property type="component" value="Unassembled WGS sequence"/>
</dbReference>
<dbReference type="EMBL" id="UGQC01000001">
    <property type="protein sequence ID" value="STY99851.1"/>
    <property type="molecule type" value="Genomic_DNA"/>
</dbReference>
<dbReference type="GeneID" id="302269837"/>
<sequence length="113" mass="12731">MITHYSDIAKHIHAQELDRQIQEFLAKGGVIKQCEYRPKPSTKPKKQKPLTGHQTIIKLQAMLKKGVVMQDEFVAMNSSLPMTKAMMLVRKRTGWHISKITTANGVGYKINGG</sequence>
<name>A0A1V4GVU7_MORLA</name>
<reference evidence="1" key="2">
    <citation type="submission" date="2017-03" db="EMBL/GenBank/DDBJ databases">
        <authorList>
            <person name="Afonso C.L."/>
            <person name="Miller P.J."/>
            <person name="Scott M.A."/>
            <person name="Spackman E."/>
            <person name="Goraichik I."/>
            <person name="Dimitrov K.M."/>
            <person name="Suarez D.L."/>
            <person name="Swayne D.E."/>
        </authorList>
    </citation>
    <scope>NUCLEOTIDE SEQUENCE</scope>
    <source>
        <strain evidence="1">CCUG 4441</strain>
    </source>
</reference>
<dbReference type="RefSeq" id="WP_062498432.1">
    <property type="nucleotide sequence ID" value="NZ_MXAN01000046.1"/>
</dbReference>
<accession>A0A1V4GVU7</accession>
<reference evidence="2 4" key="3">
    <citation type="submission" date="2018-06" db="EMBL/GenBank/DDBJ databases">
        <authorList>
            <consortium name="Pathogen Informatics"/>
            <person name="Doyle S."/>
        </authorList>
    </citation>
    <scope>NUCLEOTIDE SEQUENCE [LARGE SCALE GENOMIC DNA]</scope>
    <source>
        <strain evidence="2 4">NCTC7911</strain>
    </source>
</reference>
<evidence type="ECO:0000313" key="4">
    <source>
        <dbReference type="Proteomes" id="UP000254107"/>
    </source>
</evidence>
<organism evidence="1 3">
    <name type="scientific">Moraxella lacunata</name>
    <dbReference type="NCBI Taxonomy" id="477"/>
    <lineage>
        <taxon>Bacteria</taxon>
        <taxon>Pseudomonadati</taxon>
        <taxon>Pseudomonadota</taxon>
        <taxon>Gammaproteobacteria</taxon>
        <taxon>Moraxellales</taxon>
        <taxon>Moraxellaceae</taxon>
        <taxon>Moraxella</taxon>
    </lineage>
</organism>
<evidence type="ECO:0000313" key="2">
    <source>
        <dbReference type="EMBL" id="STY99851.1"/>
    </source>
</evidence>
<dbReference type="AlphaFoldDB" id="A0A1V4GVU7"/>
<reference evidence="3" key="1">
    <citation type="submission" date="2017-03" db="EMBL/GenBank/DDBJ databases">
        <title>Draft genome sequence of Moraxella equi CCUG 4950T type strain.</title>
        <authorList>
            <person name="Salva-Serra F."/>
            <person name="Engstrom-Jakobsson H."/>
            <person name="Thorell K."/>
            <person name="Jaen-Luchoro D."/>
            <person name="Gonzales-Siles L."/>
            <person name="Karlsson R."/>
            <person name="Yazdan S."/>
            <person name="Boulund F."/>
            <person name="Johnning A."/>
            <person name="Engstrand L."/>
            <person name="Kristiansson E."/>
            <person name="Moore E."/>
        </authorList>
    </citation>
    <scope>NUCLEOTIDE SEQUENCE [LARGE SCALE GENOMIC DNA]</scope>
    <source>
        <strain evidence="3">CCUG 4441</strain>
    </source>
</reference>
<keyword evidence="4" id="KW-1185">Reference proteome</keyword>
<dbReference type="Proteomes" id="UP000254107">
    <property type="component" value="Unassembled WGS sequence"/>
</dbReference>
<protein>
    <submittedName>
        <fullName evidence="1">Uncharacterized protein</fullName>
    </submittedName>
</protein>